<dbReference type="OrthoDB" id="601293at2759"/>
<evidence type="ECO:0000313" key="3">
    <source>
        <dbReference type="EMBL" id="KAF9605513.1"/>
    </source>
</evidence>
<proteinExistence type="predicted"/>
<dbReference type="PANTHER" id="PTHR47926:SF407">
    <property type="entry name" value="(WILD MALAYSIAN BANANA) HYPOTHETICAL PROTEIN"/>
    <property type="match status" value="1"/>
</dbReference>
<dbReference type="PANTHER" id="PTHR47926">
    <property type="entry name" value="PENTATRICOPEPTIDE REPEAT-CONTAINING PROTEIN"/>
    <property type="match status" value="1"/>
</dbReference>
<feature type="repeat" description="PPR" evidence="2">
    <location>
        <begin position="73"/>
        <end position="108"/>
    </location>
</feature>
<dbReference type="Pfam" id="PF01535">
    <property type="entry name" value="PPR"/>
    <property type="match status" value="2"/>
</dbReference>
<dbReference type="Pfam" id="PF13041">
    <property type="entry name" value="PPR_2"/>
    <property type="match status" value="1"/>
</dbReference>
<evidence type="ECO:0008006" key="5">
    <source>
        <dbReference type="Google" id="ProtNLM"/>
    </source>
</evidence>
<sequence>MMGGYVKNDRLDDLVSACGRLVELDEGQQLHCWTVKTGLECYVFMQATIIHFYAACSMMDLACLQFESGCKDNITSWNALVAGFVRNKMMVDLARQVFNEMPERDVVSWKLFCGCSTGKMDHRKWVHDYIHDNSLPLNDNLSAALIDMYAKCGSISTALEKFHRVQDRIISISPWNAIICGLAIHGHADMSLRVFSDLQRTHIRPNSITFIGVLSACCHAGLIEQGEWYFDSMKRVYGIEPNIKHYGSWLYGRPLW</sequence>
<gene>
    <name evidence="3" type="ORF">IFM89_017532</name>
</gene>
<dbReference type="Proteomes" id="UP000631114">
    <property type="component" value="Unassembled WGS sequence"/>
</dbReference>
<evidence type="ECO:0000256" key="1">
    <source>
        <dbReference type="ARBA" id="ARBA00022737"/>
    </source>
</evidence>
<dbReference type="EMBL" id="JADFTS010000005">
    <property type="protein sequence ID" value="KAF9605513.1"/>
    <property type="molecule type" value="Genomic_DNA"/>
</dbReference>
<feature type="repeat" description="PPR" evidence="2">
    <location>
        <begin position="171"/>
        <end position="205"/>
    </location>
</feature>
<reference evidence="3 4" key="1">
    <citation type="submission" date="2020-10" db="EMBL/GenBank/DDBJ databases">
        <title>The Coptis chinensis genome and diversification of protoberbering-type alkaloids.</title>
        <authorList>
            <person name="Wang B."/>
            <person name="Shu S."/>
            <person name="Song C."/>
            <person name="Liu Y."/>
        </authorList>
    </citation>
    <scope>NUCLEOTIDE SEQUENCE [LARGE SCALE GENOMIC DNA]</scope>
    <source>
        <strain evidence="3">HL-2020</strain>
        <tissue evidence="3">Leaf</tissue>
    </source>
</reference>
<organism evidence="3 4">
    <name type="scientific">Coptis chinensis</name>
    <dbReference type="NCBI Taxonomy" id="261450"/>
    <lineage>
        <taxon>Eukaryota</taxon>
        <taxon>Viridiplantae</taxon>
        <taxon>Streptophyta</taxon>
        <taxon>Embryophyta</taxon>
        <taxon>Tracheophyta</taxon>
        <taxon>Spermatophyta</taxon>
        <taxon>Magnoliopsida</taxon>
        <taxon>Ranunculales</taxon>
        <taxon>Ranunculaceae</taxon>
        <taxon>Coptidoideae</taxon>
        <taxon>Coptis</taxon>
    </lineage>
</organism>
<dbReference type="InterPro" id="IPR002885">
    <property type="entry name" value="PPR_rpt"/>
</dbReference>
<accession>A0A835LRJ7</accession>
<dbReference type="GO" id="GO:0009451">
    <property type="term" value="P:RNA modification"/>
    <property type="evidence" value="ECO:0007669"/>
    <property type="project" value="InterPro"/>
</dbReference>
<protein>
    <recommendedName>
        <fullName evidence="5">Pentatricopeptide repeat-containing protein</fullName>
    </recommendedName>
</protein>
<dbReference type="InterPro" id="IPR046960">
    <property type="entry name" value="PPR_At4g14850-like_plant"/>
</dbReference>
<dbReference type="GO" id="GO:0003723">
    <property type="term" value="F:RNA binding"/>
    <property type="evidence" value="ECO:0007669"/>
    <property type="project" value="InterPro"/>
</dbReference>
<evidence type="ECO:0000256" key="2">
    <source>
        <dbReference type="PROSITE-ProRule" id="PRU00708"/>
    </source>
</evidence>
<dbReference type="AlphaFoldDB" id="A0A835LRJ7"/>
<keyword evidence="4" id="KW-1185">Reference proteome</keyword>
<dbReference type="FunFam" id="1.25.40.10:FF:000031">
    <property type="entry name" value="Pentatricopeptide repeat-containing protein mitochondrial"/>
    <property type="match status" value="1"/>
</dbReference>
<dbReference type="InterPro" id="IPR011990">
    <property type="entry name" value="TPR-like_helical_dom_sf"/>
</dbReference>
<dbReference type="PROSITE" id="PS51375">
    <property type="entry name" value="PPR"/>
    <property type="match status" value="2"/>
</dbReference>
<name>A0A835LRJ7_9MAGN</name>
<dbReference type="NCBIfam" id="TIGR00756">
    <property type="entry name" value="PPR"/>
    <property type="match status" value="3"/>
</dbReference>
<evidence type="ECO:0000313" key="4">
    <source>
        <dbReference type="Proteomes" id="UP000631114"/>
    </source>
</evidence>
<keyword evidence="1" id="KW-0677">Repeat</keyword>
<comment type="caution">
    <text evidence="3">The sequence shown here is derived from an EMBL/GenBank/DDBJ whole genome shotgun (WGS) entry which is preliminary data.</text>
</comment>
<dbReference type="Gene3D" id="1.25.40.10">
    <property type="entry name" value="Tetratricopeptide repeat domain"/>
    <property type="match status" value="2"/>
</dbReference>